<dbReference type="Pfam" id="PF08022">
    <property type="entry name" value="FAD_binding_8"/>
    <property type="match status" value="1"/>
</dbReference>
<protein>
    <recommendedName>
        <fullName evidence="3">FAD-binding FR-type domain-containing protein</fullName>
    </recommendedName>
</protein>
<feature type="transmembrane region" description="Helical" evidence="2">
    <location>
        <begin position="239"/>
        <end position="258"/>
    </location>
</feature>
<feature type="transmembrane region" description="Helical" evidence="2">
    <location>
        <begin position="288"/>
        <end position="312"/>
    </location>
</feature>
<dbReference type="CDD" id="cd06186">
    <property type="entry name" value="NOX_Duox_like_FAD_NADP"/>
    <property type="match status" value="1"/>
</dbReference>
<dbReference type="InterPro" id="IPR013112">
    <property type="entry name" value="FAD-bd_8"/>
</dbReference>
<dbReference type="PANTHER" id="PTHR11972">
    <property type="entry name" value="NADPH OXIDASE"/>
    <property type="match status" value="1"/>
</dbReference>
<dbReference type="InterPro" id="IPR017938">
    <property type="entry name" value="Riboflavin_synthase-like_b-brl"/>
</dbReference>
<feature type="transmembrane region" description="Helical" evidence="2">
    <location>
        <begin position="333"/>
        <end position="351"/>
    </location>
</feature>
<dbReference type="GO" id="GO:0005886">
    <property type="term" value="C:plasma membrane"/>
    <property type="evidence" value="ECO:0007669"/>
    <property type="project" value="TreeGrafter"/>
</dbReference>
<dbReference type="InterPro" id="IPR017927">
    <property type="entry name" value="FAD-bd_FR_type"/>
</dbReference>
<keyword evidence="1" id="KW-0560">Oxidoreductase</keyword>
<evidence type="ECO:0000256" key="1">
    <source>
        <dbReference type="ARBA" id="ARBA00023002"/>
    </source>
</evidence>
<evidence type="ECO:0000313" key="4">
    <source>
        <dbReference type="EMBL" id="RHY30525.1"/>
    </source>
</evidence>
<feature type="domain" description="FAD-binding FR-type" evidence="3">
    <location>
        <begin position="374"/>
        <end position="474"/>
    </location>
</feature>
<dbReference type="InterPro" id="IPR039261">
    <property type="entry name" value="FNR_nucleotide-bd"/>
</dbReference>
<keyword evidence="2" id="KW-1133">Transmembrane helix</keyword>
<gene>
    <name evidence="4" type="ORF">DYB32_004247</name>
</gene>
<accession>A0A3R6Y9X6</accession>
<feature type="transmembrane region" description="Helical" evidence="2">
    <location>
        <begin position="357"/>
        <end position="378"/>
    </location>
</feature>
<dbReference type="VEuPathDB" id="FungiDB:H310_08633"/>
<feature type="transmembrane region" description="Helical" evidence="2">
    <location>
        <begin position="180"/>
        <end position="204"/>
    </location>
</feature>
<evidence type="ECO:0000313" key="5">
    <source>
        <dbReference type="Proteomes" id="UP000285060"/>
    </source>
</evidence>
<proteinExistence type="predicted"/>
<dbReference type="SUPFAM" id="SSF63380">
    <property type="entry name" value="Riboflavin synthase domain-like"/>
    <property type="match status" value="1"/>
</dbReference>
<name>A0A3R6Y9X6_9STRA</name>
<dbReference type="InterPro" id="IPR013121">
    <property type="entry name" value="Fe_red_NAD-bd_6"/>
</dbReference>
<dbReference type="Proteomes" id="UP000285060">
    <property type="component" value="Unassembled WGS sequence"/>
</dbReference>
<dbReference type="Pfam" id="PF08030">
    <property type="entry name" value="NAD_binding_6"/>
    <property type="match status" value="1"/>
</dbReference>
<keyword evidence="5" id="KW-1185">Reference proteome</keyword>
<evidence type="ECO:0000259" key="3">
    <source>
        <dbReference type="PROSITE" id="PS51384"/>
    </source>
</evidence>
<dbReference type="Gene3D" id="3.40.50.80">
    <property type="entry name" value="Nucleotide-binding domain of ferredoxin-NADP reductase (FNR) module"/>
    <property type="match status" value="1"/>
</dbReference>
<dbReference type="PROSITE" id="PS51384">
    <property type="entry name" value="FAD_FR"/>
    <property type="match status" value="1"/>
</dbReference>
<organism evidence="4 5">
    <name type="scientific">Aphanomyces invadans</name>
    <dbReference type="NCBI Taxonomy" id="157072"/>
    <lineage>
        <taxon>Eukaryota</taxon>
        <taxon>Sar</taxon>
        <taxon>Stramenopiles</taxon>
        <taxon>Oomycota</taxon>
        <taxon>Saprolegniomycetes</taxon>
        <taxon>Saprolegniales</taxon>
        <taxon>Verrucalvaceae</taxon>
        <taxon>Aphanomyces</taxon>
    </lineage>
</organism>
<dbReference type="InterPro" id="IPR050369">
    <property type="entry name" value="RBOH/FRE"/>
</dbReference>
<dbReference type="SUPFAM" id="SSF52343">
    <property type="entry name" value="Ferredoxin reductase-like, C-terminal NADP-linked domain"/>
    <property type="match status" value="1"/>
</dbReference>
<dbReference type="AlphaFoldDB" id="A0A3R6Y9X6"/>
<reference evidence="4 5" key="1">
    <citation type="submission" date="2018-08" db="EMBL/GenBank/DDBJ databases">
        <title>Aphanomyces genome sequencing and annotation.</title>
        <authorList>
            <person name="Minardi D."/>
            <person name="Oidtmann B."/>
            <person name="Van Der Giezen M."/>
            <person name="Studholme D.J."/>
        </authorList>
    </citation>
    <scope>NUCLEOTIDE SEQUENCE [LARGE SCALE GENOMIC DNA]</scope>
    <source>
        <strain evidence="4 5">NJM0002</strain>
    </source>
</reference>
<feature type="transmembrane region" description="Helical" evidence="2">
    <location>
        <begin position="151"/>
        <end position="168"/>
    </location>
</feature>
<sequence length="665" mass="73440">MRHPTCHPLLAETSLHTASSTEGASQTCAVEAADVDGDLALRVFNSLDTMQAGVLTTAQVVAGVRAAAATCRITLHGNVELAVHQFFHGHSSIDAKTFVDTMSSVAYFHPSVYDRPARPSEGDSSGNTGGKRCRFRALWTVLATYPLRIKLWWVLYAALNVGVFFWKFKVYHDRKPAFNLAGYNVCIARAAAQVNLVSGFFLLWPTFTRAQYAITKASPDIARAMGFEHRVACHVVHGVLFYVSGWVHVVAQVISIWVKIPRASDSAWAESALAKAPDFAGKPKPPPWAFVATLTGWTGVAMLVCSLGACACKMKFCRWSTRRNIRWNVWGHVLDGVMFVLTFVHGIRGWLEPPQAAIFLAIPAVVYVVVEVFPRYLCTKLSAVSHYSKTHDTLTLYIPKTKRFHDAVPGSFLRLHVPLVDKVEWHPFSITAQDPHELAVQIQVAGDWTRRLYEVVHPHLFVRMDGPIPAPAVEVGQYGVAVLFGAGIGITPYVSVLQQRLANDKALDQRSHRSRSPIPVPTQQLYVHWQTSKQTMFATHQHVLGQVGSLPCVDVQLYLTGTFAKAVPDATDVLRVLQWMATDDCTRVDAISGIANLPLPTKLGRPNYHGVLAAVATAHHNTPIGIFFCGPAPLKATIRNTLHQVTTEFRARGNDVKFIFHPEVF</sequence>
<dbReference type="GO" id="GO:0016491">
    <property type="term" value="F:oxidoreductase activity"/>
    <property type="evidence" value="ECO:0007669"/>
    <property type="project" value="UniProtKB-KW"/>
</dbReference>
<dbReference type="EMBL" id="QUSY01000306">
    <property type="protein sequence ID" value="RHY30525.1"/>
    <property type="molecule type" value="Genomic_DNA"/>
</dbReference>
<dbReference type="PANTHER" id="PTHR11972:SF153">
    <property type="entry name" value="SUPEROXIDE-GENERATING NADPH OXIDASE HEAVY CHAIN SUBUNIT A"/>
    <property type="match status" value="1"/>
</dbReference>
<keyword evidence="2" id="KW-0812">Transmembrane</keyword>
<keyword evidence="2" id="KW-0472">Membrane</keyword>
<comment type="caution">
    <text evidence="4">The sequence shown here is derived from an EMBL/GenBank/DDBJ whole genome shotgun (WGS) entry which is preliminary data.</text>
</comment>
<evidence type="ECO:0000256" key="2">
    <source>
        <dbReference type="SAM" id="Phobius"/>
    </source>
</evidence>